<accession>A0A7W8UAI4</accession>
<dbReference type="Gene3D" id="3.60.15.10">
    <property type="entry name" value="Ribonuclease Z/Hydroxyacylglutathione hydrolase-like"/>
    <property type="match status" value="1"/>
</dbReference>
<sequence length="51" mass="5685">MDNGAAASSRKRIFGMLATEKIPFIGYHMVGYVEPLGTGFRFVPVSYQFLI</sequence>
<keyword evidence="2" id="KW-1185">Reference proteome</keyword>
<name>A0A7W8UAI4_9HYPH</name>
<dbReference type="AlphaFoldDB" id="A0A7W8UAI4"/>
<reference evidence="1 2" key="1">
    <citation type="submission" date="2020-08" db="EMBL/GenBank/DDBJ databases">
        <title>Genomic Encyclopedia of Type Strains, Phase IV (KMG-V): Genome sequencing to study the core and pangenomes of soil and plant-associated prokaryotes.</title>
        <authorList>
            <person name="Whitman W."/>
        </authorList>
    </citation>
    <scope>NUCLEOTIDE SEQUENCE [LARGE SCALE GENOMIC DNA]</scope>
    <source>
        <strain evidence="1 2">SEMIA 4084</strain>
    </source>
</reference>
<gene>
    <name evidence="1" type="ORF">GGD55_002511</name>
</gene>
<dbReference type="InterPro" id="IPR036866">
    <property type="entry name" value="RibonucZ/Hydroxyglut_hydro"/>
</dbReference>
<evidence type="ECO:0000313" key="1">
    <source>
        <dbReference type="EMBL" id="MBB5535807.1"/>
    </source>
</evidence>
<dbReference type="RefSeq" id="WP_018325058.1">
    <property type="nucleotide sequence ID" value="NZ_JACHBK010000005.1"/>
</dbReference>
<organism evidence="1 2">
    <name type="scientific">Rhizobium giardinii</name>
    <dbReference type="NCBI Taxonomy" id="56731"/>
    <lineage>
        <taxon>Bacteria</taxon>
        <taxon>Pseudomonadati</taxon>
        <taxon>Pseudomonadota</taxon>
        <taxon>Alphaproteobacteria</taxon>
        <taxon>Hyphomicrobiales</taxon>
        <taxon>Rhizobiaceae</taxon>
        <taxon>Rhizobium/Agrobacterium group</taxon>
        <taxon>Rhizobium</taxon>
    </lineage>
</organism>
<comment type="caution">
    <text evidence="1">The sequence shown here is derived from an EMBL/GenBank/DDBJ whole genome shotgun (WGS) entry which is preliminary data.</text>
</comment>
<protein>
    <submittedName>
        <fullName evidence="1">Uncharacterized protein</fullName>
    </submittedName>
</protein>
<proteinExistence type="predicted"/>
<dbReference type="Proteomes" id="UP000585507">
    <property type="component" value="Unassembled WGS sequence"/>
</dbReference>
<dbReference type="EMBL" id="JACHBK010000005">
    <property type="protein sequence ID" value="MBB5535807.1"/>
    <property type="molecule type" value="Genomic_DNA"/>
</dbReference>
<evidence type="ECO:0000313" key="2">
    <source>
        <dbReference type="Proteomes" id="UP000585507"/>
    </source>
</evidence>